<reference evidence="2 3" key="1">
    <citation type="submission" date="2024-02" db="EMBL/GenBank/DDBJ databases">
        <title>A draft genome for the cacao thread blight pathogen Marasmius crinis-equi.</title>
        <authorList>
            <person name="Cohen S.P."/>
            <person name="Baruah I.K."/>
            <person name="Amoako-Attah I."/>
            <person name="Bukari Y."/>
            <person name="Meinhardt L.W."/>
            <person name="Bailey B.A."/>
        </authorList>
    </citation>
    <scope>NUCLEOTIDE SEQUENCE [LARGE SCALE GENOMIC DNA]</scope>
    <source>
        <strain evidence="2 3">GH-76</strain>
    </source>
</reference>
<feature type="compositionally biased region" description="Low complexity" evidence="1">
    <location>
        <begin position="178"/>
        <end position="189"/>
    </location>
</feature>
<evidence type="ECO:0000313" key="3">
    <source>
        <dbReference type="Proteomes" id="UP001465976"/>
    </source>
</evidence>
<feature type="compositionally biased region" description="Basic and acidic residues" evidence="1">
    <location>
        <begin position="668"/>
        <end position="678"/>
    </location>
</feature>
<feature type="region of interest" description="Disordered" evidence="1">
    <location>
        <begin position="56"/>
        <end position="109"/>
    </location>
</feature>
<feature type="compositionally biased region" description="Polar residues" evidence="1">
    <location>
        <begin position="547"/>
        <end position="556"/>
    </location>
</feature>
<feature type="region of interest" description="Disordered" evidence="1">
    <location>
        <begin position="336"/>
        <end position="391"/>
    </location>
</feature>
<feature type="region of interest" description="Disordered" evidence="1">
    <location>
        <begin position="166"/>
        <end position="199"/>
    </location>
</feature>
<feature type="region of interest" description="Disordered" evidence="1">
    <location>
        <begin position="254"/>
        <end position="320"/>
    </location>
</feature>
<feature type="region of interest" description="Disordered" evidence="1">
    <location>
        <begin position="658"/>
        <end position="688"/>
    </location>
</feature>
<feature type="compositionally biased region" description="Pro residues" evidence="1">
    <location>
        <begin position="460"/>
        <end position="481"/>
    </location>
</feature>
<feature type="compositionally biased region" description="Low complexity" evidence="1">
    <location>
        <begin position="92"/>
        <end position="109"/>
    </location>
</feature>
<feature type="compositionally biased region" description="Low complexity" evidence="1">
    <location>
        <begin position="428"/>
        <end position="449"/>
    </location>
</feature>
<gene>
    <name evidence="2" type="ORF">V5O48_005013</name>
</gene>
<feature type="compositionally biased region" description="Low complexity" evidence="1">
    <location>
        <begin position="1"/>
        <end position="20"/>
    </location>
</feature>
<feature type="compositionally biased region" description="Polar residues" evidence="1">
    <location>
        <begin position="296"/>
        <end position="319"/>
    </location>
</feature>
<keyword evidence="3" id="KW-1185">Reference proteome</keyword>
<feature type="region of interest" description="Disordered" evidence="1">
    <location>
        <begin position="418"/>
        <end position="592"/>
    </location>
</feature>
<organism evidence="2 3">
    <name type="scientific">Marasmius crinis-equi</name>
    <dbReference type="NCBI Taxonomy" id="585013"/>
    <lineage>
        <taxon>Eukaryota</taxon>
        <taxon>Fungi</taxon>
        <taxon>Dikarya</taxon>
        <taxon>Basidiomycota</taxon>
        <taxon>Agaricomycotina</taxon>
        <taxon>Agaricomycetes</taxon>
        <taxon>Agaricomycetidae</taxon>
        <taxon>Agaricales</taxon>
        <taxon>Marasmiineae</taxon>
        <taxon>Marasmiaceae</taxon>
        <taxon>Marasmius</taxon>
    </lineage>
</organism>
<name>A0ABR3FNG4_9AGAR</name>
<sequence>MQVSSSTSSSELSTPSSIPSVPSLTSVTTAATEEAEIDADKPIGWKRVFALGGLSRSSSLSSVTKQHRKSASMGGSGTSAFIRKMSKRKPSTATTTGTTTNTDTTPNTEIQHIHSPSPAPIPIQAPSPKRDFGLHIDLPAAVRSQPSTRPPSRSENLLRETLLRDEQISTTNIRRRTSTSSRAASRATSPESVSRLPMSPHEQVLRARLEHVLGLGLQEQEQEQKPRGRRYSETSAVRGTGIWGWLWPAEKGSEDMDYREPQSPITYLPTPQTSTSANTTSPPSASSTQGFFDSLAFSSKSRQGSFTSPPDPLSRSQTDPLPELAVLDSPRMLSKAVESLSAHSRPHSRSNSITNVQGLTRSHSVSSTTSLPVQVPLSSSPRMSPASRRKTPMFTLGLETVRSVADMRAAAAAAAAAAGVEKREDESTSAPSESNAPSSSSPNGSTSPSRDQEESEALITPPPTPPKTSAPISSLPPPPSRIPISVTRRTSTPVQMSTTPTRTTSMTQMPCTPVRTRTSTHTPTPTQTPKSQHRRALSVSVPRRSESSQSTPCTPQRTKEFLGLGSGSGSEMPRTPQPHTQKKQFLNGGAAPRRPQEYAYAVAPNPDEFRVVDNPASPSLLPAPATPATPSRFNIRTASAQCRAQEGYVSFAMVEGLGEPEREEGEQGEVREEGEKQAGQKGRRWLLF</sequence>
<dbReference type="Proteomes" id="UP001465976">
    <property type="component" value="Unassembled WGS sequence"/>
</dbReference>
<evidence type="ECO:0000256" key="1">
    <source>
        <dbReference type="SAM" id="MobiDB-lite"/>
    </source>
</evidence>
<feature type="region of interest" description="Disordered" evidence="1">
    <location>
        <begin position="1"/>
        <end position="42"/>
    </location>
</feature>
<feature type="compositionally biased region" description="Low complexity" evidence="1">
    <location>
        <begin position="269"/>
        <end position="289"/>
    </location>
</feature>
<feature type="compositionally biased region" description="Low complexity" evidence="1">
    <location>
        <begin position="370"/>
        <end position="386"/>
    </location>
</feature>
<comment type="caution">
    <text evidence="2">The sequence shown here is derived from an EMBL/GenBank/DDBJ whole genome shotgun (WGS) entry which is preliminary data.</text>
</comment>
<evidence type="ECO:0000313" key="2">
    <source>
        <dbReference type="EMBL" id="KAL0576971.1"/>
    </source>
</evidence>
<dbReference type="EMBL" id="JBAHYK010000186">
    <property type="protein sequence ID" value="KAL0576971.1"/>
    <property type="molecule type" value="Genomic_DNA"/>
</dbReference>
<proteinExistence type="predicted"/>
<protein>
    <submittedName>
        <fullName evidence="2">Uncharacterized protein</fullName>
    </submittedName>
</protein>
<accession>A0ABR3FNG4</accession>
<feature type="compositionally biased region" description="Polar residues" evidence="1">
    <location>
        <begin position="349"/>
        <end position="369"/>
    </location>
</feature>
<feature type="compositionally biased region" description="Low complexity" evidence="1">
    <location>
        <begin position="492"/>
        <end position="530"/>
    </location>
</feature>